<sequence>MSTIGILYPGHSAEDDYPWVEGVLREAGYAVRLPVAHTSVGEDAHRVDALLDLGGAARLAEGADRLTRSTPCDALVWACTSGSFVFGWEGAHEQVGGLAARTGLPTTSTSLAFVRAAHRLGLTRVAVAASYPHDVASAFVTFLGRAGIEVTALGSHDILTAAEVGTLGREQVLALADGVDRTGAQAVLVPDTALHTLPWLADLEAHLGTVVLTANQVSLHDGLALLGEVPAVPGLGRLFAEPRRPAPTDGAAA</sequence>
<keyword evidence="2" id="KW-1185">Reference proteome</keyword>
<dbReference type="STRING" id="767452.AVL62_04215"/>
<keyword evidence="1" id="KW-0413">Isomerase</keyword>
<dbReference type="Gene3D" id="3.40.50.12500">
    <property type="match status" value="1"/>
</dbReference>
<organism evidence="1 2">
    <name type="scientific">Serinicoccus chungangensis</name>
    <dbReference type="NCBI Taxonomy" id="767452"/>
    <lineage>
        <taxon>Bacteria</taxon>
        <taxon>Bacillati</taxon>
        <taxon>Actinomycetota</taxon>
        <taxon>Actinomycetes</taxon>
        <taxon>Micrococcales</taxon>
        <taxon>Ornithinimicrobiaceae</taxon>
        <taxon>Serinicoccus</taxon>
    </lineage>
</organism>
<dbReference type="InterPro" id="IPR053714">
    <property type="entry name" value="Iso_Racemase_Enz_sf"/>
</dbReference>
<name>A0A0W8I7D5_9MICO</name>
<evidence type="ECO:0000313" key="2">
    <source>
        <dbReference type="Proteomes" id="UP000054837"/>
    </source>
</evidence>
<gene>
    <name evidence="1" type="ORF">AVL62_04215</name>
</gene>
<dbReference type="PANTHER" id="PTHR40267">
    <property type="entry name" value="BLR3294 PROTEIN"/>
    <property type="match status" value="1"/>
</dbReference>
<dbReference type="InterPro" id="IPR026286">
    <property type="entry name" value="MaiA/AMDase"/>
</dbReference>
<dbReference type="Pfam" id="PF17645">
    <property type="entry name" value="Amdase"/>
    <property type="match status" value="1"/>
</dbReference>
<reference evidence="1 2" key="1">
    <citation type="submission" date="2015-12" db="EMBL/GenBank/DDBJ databases">
        <title>Serinicoccus chungangenesis strain CD08_5 genome sequencing and assembly.</title>
        <authorList>
            <person name="Chander A.M."/>
            <person name="Kaur G."/>
            <person name="Nair G.R."/>
            <person name="Dhawan D.K."/>
            <person name="Kochhar R.K."/>
            <person name="Mayilraj S."/>
            <person name="Bhadada S.K."/>
        </authorList>
    </citation>
    <scope>NUCLEOTIDE SEQUENCE [LARGE SCALE GENOMIC DNA]</scope>
    <source>
        <strain evidence="1 2">CD08_5</strain>
    </source>
</reference>
<dbReference type="RefSeq" id="WP_058891243.1">
    <property type="nucleotide sequence ID" value="NZ_LQBL01000027.1"/>
</dbReference>
<dbReference type="EMBL" id="LQBL01000027">
    <property type="protein sequence ID" value="KUG54513.1"/>
    <property type="molecule type" value="Genomic_DNA"/>
</dbReference>
<evidence type="ECO:0000313" key="1">
    <source>
        <dbReference type="EMBL" id="KUG54513.1"/>
    </source>
</evidence>
<protein>
    <submittedName>
        <fullName evidence="1">Maleate cis-trans isomerase</fullName>
    </submittedName>
</protein>
<dbReference type="Proteomes" id="UP000054837">
    <property type="component" value="Unassembled WGS sequence"/>
</dbReference>
<comment type="caution">
    <text evidence="1">The sequence shown here is derived from an EMBL/GenBank/DDBJ whole genome shotgun (WGS) entry which is preliminary data.</text>
</comment>
<dbReference type="GO" id="GO:0016853">
    <property type="term" value="F:isomerase activity"/>
    <property type="evidence" value="ECO:0007669"/>
    <property type="project" value="UniProtKB-KW"/>
</dbReference>
<proteinExistence type="predicted"/>
<accession>A0A0W8I7D5</accession>
<dbReference type="AlphaFoldDB" id="A0A0W8I7D5"/>
<dbReference type="PANTHER" id="PTHR40267:SF1">
    <property type="entry name" value="BLR3294 PROTEIN"/>
    <property type="match status" value="1"/>
</dbReference>